<comment type="caution">
    <text evidence="2">The sequence shown here is derived from an EMBL/GenBank/DDBJ whole genome shotgun (WGS) entry which is preliminary data.</text>
</comment>
<feature type="domain" description="LRAT" evidence="1">
    <location>
        <begin position="1"/>
        <end position="22"/>
    </location>
</feature>
<dbReference type="Gene3D" id="3.90.1720.10">
    <property type="entry name" value="endopeptidase domain like (from Nostoc punctiforme)"/>
    <property type="match status" value="1"/>
</dbReference>
<evidence type="ECO:0000259" key="1">
    <source>
        <dbReference type="PROSITE" id="PS51934"/>
    </source>
</evidence>
<dbReference type="EMBL" id="LITT01000034">
    <property type="protein sequence ID" value="OAA85084.1"/>
    <property type="molecule type" value="Genomic_DNA"/>
</dbReference>
<dbReference type="PATRIC" id="fig|1538.10.peg.2948"/>
<dbReference type="Proteomes" id="UP000077407">
    <property type="component" value="Unassembled WGS sequence"/>
</dbReference>
<gene>
    <name evidence="2" type="ORF">WY13_02569</name>
</gene>
<dbReference type="AlphaFoldDB" id="A0A168MS41"/>
<proteinExistence type="predicted"/>
<evidence type="ECO:0000313" key="2">
    <source>
        <dbReference type="EMBL" id="OAA85084.1"/>
    </source>
</evidence>
<dbReference type="PROSITE" id="PS51934">
    <property type="entry name" value="LRAT"/>
    <property type="match status" value="1"/>
</dbReference>
<organism evidence="2 3">
    <name type="scientific">Clostridium ljungdahlii</name>
    <dbReference type="NCBI Taxonomy" id="1538"/>
    <lineage>
        <taxon>Bacteria</taxon>
        <taxon>Bacillati</taxon>
        <taxon>Bacillota</taxon>
        <taxon>Clostridia</taxon>
        <taxon>Eubacteriales</taxon>
        <taxon>Clostridiaceae</taxon>
        <taxon>Clostridium</taxon>
    </lineage>
</organism>
<evidence type="ECO:0000313" key="3">
    <source>
        <dbReference type="Proteomes" id="UP000077407"/>
    </source>
</evidence>
<sequence length="97" mass="11231">MVFNNCEHFANTCTLGRFRSKQVEKVFNMLIKNDRRQNKMGLLWKIGGFFNGLLFERNNNEGGSRSATNTTYEPDKVKIAEIESETKIRLANIVVRM</sequence>
<reference evidence="2 3" key="1">
    <citation type="journal article" date="2015" name="Biotechnol. Bioeng.">
        <title>Genome sequence and phenotypic characterization of Caulobacter segnis.</title>
        <authorList>
            <person name="Patel S."/>
            <person name="Fletcher B."/>
            <person name="Scott D.C."/>
            <person name="Ely B."/>
        </authorList>
    </citation>
    <scope>NUCLEOTIDE SEQUENCE [LARGE SCALE GENOMIC DNA]</scope>
    <source>
        <strain evidence="2 3">ERI-2</strain>
    </source>
</reference>
<dbReference type="InterPro" id="IPR007053">
    <property type="entry name" value="LRAT_dom"/>
</dbReference>
<name>A0A168MS41_9CLOT</name>
<protein>
    <submittedName>
        <fullName evidence="2">NC domain protein</fullName>
    </submittedName>
</protein>
<accession>A0A168MS41</accession>